<protein>
    <submittedName>
        <fullName evidence="1">Uncharacterized protein</fullName>
    </submittedName>
</protein>
<dbReference type="Proteomes" id="UP000247099">
    <property type="component" value="Unassembled WGS sequence"/>
</dbReference>
<evidence type="ECO:0000313" key="2">
    <source>
        <dbReference type="Proteomes" id="UP000247099"/>
    </source>
</evidence>
<dbReference type="AlphaFoldDB" id="A0A317ZDE1"/>
<dbReference type="EMBL" id="QHJQ01000013">
    <property type="protein sequence ID" value="PXA03060.1"/>
    <property type="molecule type" value="Genomic_DNA"/>
</dbReference>
<keyword evidence="2" id="KW-1185">Reference proteome</keyword>
<gene>
    <name evidence="1" type="ORF">DDZ13_14180</name>
</gene>
<organism evidence="1 2">
    <name type="scientific">Coraliomargarita sinensis</name>
    <dbReference type="NCBI Taxonomy" id="2174842"/>
    <lineage>
        <taxon>Bacteria</taxon>
        <taxon>Pseudomonadati</taxon>
        <taxon>Verrucomicrobiota</taxon>
        <taxon>Opitutia</taxon>
        <taxon>Puniceicoccales</taxon>
        <taxon>Coraliomargaritaceae</taxon>
        <taxon>Coraliomargarita</taxon>
    </lineage>
</organism>
<comment type="caution">
    <text evidence="1">The sequence shown here is derived from an EMBL/GenBank/DDBJ whole genome shotgun (WGS) entry which is preliminary data.</text>
</comment>
<sequence>MEIILSIVFFGAIVLACYCIYRLEFFVSRGITEILKVLKHISESLERIESNTRKRDADEEGKEKD</sequence>
<reference evidence="1 2" key="1">
    <citation type="submission" date="2018-05" db="EMBL/GenBank/DDBJ databases">
        <title>Coraliomargarita sinensis sp. nov., isolated from a marine solar saltern.</title>
        <authorList>
            <person name="Zhou L.Y."/>
        </authorList>
    </citation>
    <scope>NUCLEOTIDE SEQUENCE [LARGE SCALE GENOMIC DNA]</scope>
    <source>
        <strain evidence="1 2">WN38</strain>
    </source>
</reference>
<accession>A0A317ZDE1</accession>
<name>A0A317ZDE1_9BACT</name>
<dbReference type="InParanoid" id="A0A317ZDE1"/>
<evidence type="ECO:0000313" key="1">
    <source>
        <dbReference type="EMBL" id="PXA03060.1"/>
    </source>
</evidence>
<proteinExistence type="predicted"/>